<gene>
    <name evidence="1" type="ORF">CINC_LOCUS2267</name>
</gene>
<accession>A0A9N8L2G3</accession>
<dbReference type="Gene3D" id="2.10.90.10">
    <property type="entry name" value="Cystine-knot cytokines"/>
    <property type="match status" value="1"/>
</dbReference>
<protein>
    <submittedName>
        <fullName evidence="1">Uncharacterized protein</fullName>
    </submittedName>
</protein>
<dbReference type="Proteomes" id="UP001154114">
    <property type="component" value="Chromosome 13"/>
</dbReference>
<evidence type="ECO:0000313" key="1">
    <source>
        <dbReference type="EMBL" id="CAD0200582.1"/>
    </source>
</evidence>
<dbReference type="InterPro" id="IPR029034">
    <property type="entry name" value="Cystine-knot_cytokine"/>
</dbReference>
<name>A0A9N8L2G3_CHRIL</name>
<sequence length="112" mass="11783">MLVAAGGVRGKPSGLALSVAQERTVCRTEVEYDEDPQRIPRVIKLLRCAARPHTQCGAAPCCGGAGGALRLACAQLTDAVLVSDRSNRTYTLHVPVGCACVRHTSSTAHEIN</sequence>
<evidence type="ECO:0000313" key="2">
    <source>
        <dbReference type="Proteomes" id="UP001154114"/>
    </source>
</evidence>
<reference evidence="1" key="1">
    <citation type="submission" date="2021-12" db="EMBL/GenBank/DDBJ databases">
        <authorList>
            <person name="King R."/>
        </authorList>
    </citation>
    <scope>NUCLEOTIDE SEQUENCE</scope>
</reference>
<proteinExistence type="predicted"/>
<organism evidence="1 2">
    <name type="scientific">Chrysodeixis includens</name>
    <name type="common">Soybean looper</name>
    <name type="synonym">Pseudoplusia includens</name>
    <dbReference type="NCBI Taxonomy" id="689277"/>
    <lineage>
        <taxon>Eukaryota</taxon>
        <taxon>Metazoa</taxon>
        <taxon>Ecdysozoa</taxon>
        <taxon>Arthropoda</taxon>
        <taxon>Hexapoda</taxon>
        <taxon>Insecta</taxon>
        <taxon>Pterygota</taxon>
        <taxon>Neoptera</taxon>
        <taxon>Endopterygota</taxon>
        <taxon>Lepidoptera</taxon>
        <taxon>Glossata</taxon>
        <taxon>Ditrysia</taxon>
        <taxon>Noctuoidea</taxon>
        <taxon>Noctuidae</taxon>
        <taxon>Plusiinae</taxon>
        <taxon>Chrysodeixis</taxon>
    </lineage>
</organism>
<dbReference type="AlphaFoldDB" id="A0A9N8L2G3"/>
<dbReference type="OrthoDB" id="6038945at2759"/>
<keyword evidence="2" id="KW-1185">Reference proteome</keyword>
<dbReference type="EMBL" id="LR824016">
    <property type="protein sequence ID" value="CAD0200582.1"/>
    <property type="molecule type" value="Genomic_DNA"/>
</dbReference>